<dbReference type="EMBL" id="JABAYA010000023">
    <property type="protein sequence ID" value="KAF7729625.1"/>
    <property type="molecule type" value="Genomic_DNA"/>
</dbReference>
<evidence type="ECO:0000313" key="2">
    <source>
        <dbReference type="Proteomes" id="UP000605846"/>
    </source>
</evidence>
<evidence type="ECO:0000313" key="1">
    <source>
        <dbReference type="EMBL" id="KAF7729625.1"/>
    </source>
</evidence>
<protein>
    <submittedName>
        <fullName evidence="1">Uncharacterized protein</fullName>
    </submittedName>
</protein>
<keyword evidence="2" id="KW-1185">Reference proteome</keyword>
<dbReference type="Proteomes" id="UP000605846">
    <property type="component" value="Unassembled WGS sequence"/>
</dbReference>
<dbReference type="AlphaFoldDB" id="A0A8H7BXJ4"/>
<name>A0A8H7BXJ4_9FUNG</name>
<gene>
    <name evidence="1" type="ORF">EC973_003998</name>
</gene>
<accession>A0A8H7BXJ4</accession>
<sequence length="263" mass="29637">MGEFTIGPCPEQGLTLPSKTSVADAMNRKGLHLVSDLYEALALSHICLLVPKTYNEWLEQFIEQKTVDELYHTMHAKYINKALRMSDIVLLNITNIIRDVLQGTKSRRKARLHLLQLSEGLNENEATLIDIICSCLQKLPNDYVANEIAEMELITMYLDPILGPMFHQPSKARGFRWINQMVGEHGAAPTNLRPDGIATLTPDHTHTFALGFCEVKRKNAEKRPHDTQLDTFRIAMFCKDALDKGEIKCTMGVQAVGMDFVSL</sequence>
<reference evidence="1" key="1">
    <citation type="submission" date="2020-01" db="EMBL/GenBank/DDBJ databases">
        <title>Genome Sequencing of Three Apophysomyces-Like Fungal Strains Confirms a Novel Fungal Genus in the Mucoromycota with divergent Burkholderia-like Endosymbiotic Bacteria.</title>
        <authorList>
            <person name="Stajich J.E."/>
            <person name="Macias A.M."/>
            <person name="Carter-House D."/>
            <person name="Lovett B."/>
            <person name="Kasson L.R."/>
            <person name="Berry K."/>
            <person name="Grigoriev I."/>
            <person name="Chang Y."/>
            <person name="Spatafora J."/>
            <person name="Kasson M.T."/>
        </authorList>
    </citation>
    <scope>NUCLEOTIDE SEQUENCE</scope>
    <source>
        <strain evidence="1">NRRL A-21654</strain>
    </source>
</reference>
<comment type="caution">
    <text evidence="1">The sequence shown here is derived from an EMBL/GenBank/DDBJ whole genome shotgun (WGS) entry which is preliminary data.</text>
</comment>
<dbReference type="OrthoDB" id="2218000at2759"/>
<organism evidence="1 2">
    <name type="scientific">Apophysomyces ossiformis</name>
    <dbReference type="NCBI Taxonomy" id="679940"/>
    <lineage>
        <taxon>Eukaryota</taxon>
        <taxon>Fungi</taxon>
        <taxon>Fungi incertae sedis</taxon>
        <taxon>Mucoromycota</taxon>
        <taxon>Mucoromycotina</taxon>
        <taxon>Mucoromycetes</taxon>
        <taxon>Mucorales</taxon>
        <taxon>Mucorineae</taxon>
        <taxon>Mucoraceae</taxon>
        <taxon>Apophysomyces</taxon>
    </lineage>
</organism>
<proteinExistence type="predicted"/>